<feature type="transmembrane region" description="Helical" evidence="2">
    <location>
        <begin position="38"/>
        <end position="56"/>
    </location>
</feature>
<evidence type="ECO:0000313" key="4">
    <source>
        <dbReference type="EMBL" id="KAF7326649.1"/>
    </source>
</evidence>
<keyword evidence="5" id="KW-1185">Reference proteome</keyword>
<name>A0A8H6WU26_9AGAR</name>
<accession>A0A8H6WU26</accession>
<protein>
    <submittedName>
        <fullName evidence="4">Abhydrolase-3 domain-containing protein</fullName>
    </submittedName>
</protein>
<dbReference type="Gene3D" id="3.40.50.1820">
    <property type="entry name" value="alpha/beta hydrolase"/>
    <property type="match status" value="1"/>
</dbReference>
<keyword evidence="2" id="KW-0812">Transmembrane</keyword>
<organism evidence="4 5">
    <name type="scientific">Mycena venus</name>
    <dbReference type="NCBI Taxonomy" id="2733690"/>
    <lineage>
        <taxon>Eukaryota</taxon>
        <taxon>Fungi</taxon>
        <taxon>Dikarya</taxon>
        <taxon>Basidiomycota</taxon>
        <taxon>Agaricomycotina</taxon>
        <taxon>Agaricomycetes</taxon>
        <taxon>Agaricomycetidae</taxon>
        <taxon>Agaricales</taxon>
        <taxon>Marasmiineae</taxon>
        <taxon>Mycenaceae</taxon>
        <taxon>Mycena</taxon>
    </lineage>
</organism>
<feature type="transmembrane region" description="Helical" evidence="2">
    <location>
        <begin position="118"/>
        <end position="141"/>
    </location>
</feature>
<dbReference type="InterPro" id="IPR013094">
    <property type="entry name" value="AB_hydrolase_3"/>
</dbReference>
<sequence>MNAMGMGEVYRLICIRSTAGDPPLEEVPRRQPGDTGPLLWEIPLWFAGFITYCLALRPILLEMPKISSPLVILSLTAIASLCYSLHFGRLDHPLPYATPPAMSVPAKQYGQLSWTETLHLVATSISLPIVLPWSVATSAYASHNKERSLKRITADCTLRYLVSHLSVAQIQAAFGTTLRTYELWSQWAKLPMTIDELGEDARLLWIGPKRLERVVLYIHGGGFCIGSAYYYMRFWRYVQLELEKQNIEVGFALLNYSLAPQASFPTPLKQAGLALDFLMAAGVKPQNLQLTGDSAGGNLILQILSQMLHPLKGVPEIRLPAPLRGVYLISPWTNLHADSKSHTENEGIDFVSQRLLADMGTCILEGVPEADRAFADAVRAPEGWYKGLDALVERVLVTAGGAELLRDDIVVVGETLKKHHANTELVVQKDGLHEDMFLDFVLGEKKLGSLTPLTVEWLAAGFTKEPSVTRNVL</sequence>
<dbReference type="PANTHER" id="PTHR48081">
    <property type="entry name" value="AB HYDROLASE SUPERFAMILY PROTEIN C4A8.06C"/>
    <property type="match status" value="1"/>
</dbReference>
<evidence type="ECO:0000256" key="2">
    <source>
        <dbReference type="SAM" id="Phobius"/>
    </source>
</evidence>
<dbReference type="AlphaFoldDB" id="A0A8H6WU26"/>
<comment type="caution">
    <text evidence="4">The sequence shown here is derived from an EMBL/GenBank/DDBJ whole genome shotgun (WGS) entry which is preliminary data.</text>
</comment>
<dbReference type="InterPro" id="IPR029058">
    <property type="entry name" value="AB_hydrolase_fold"/>
</dbReference>
<proteinExistence type="predicted"/>
<reference evidence="4" key="1">
    <citation type="submission" date="2020-05" db="EMBL/GenBank/DDBJ databases">
        <title>Mycena genomes resolve the evolution of fungal bioluminescence.</title>
        <authorList>
            <person name="Tsai I.J."/>
        </authorList>
    </citation>
    <scope>NUCLEOTIDE SEQUENCE</scope>
    <source>
        <strain evidence="4">CCC161011</strain>
    </source>
</reference>
<evidence type="ECO:0000313" key="5">
    <source>
        <dbReference type="Proteomes" id="UP000620124"/>
    </source>
</evidence>
<dbReference type="Pfam" id="PF07859">
    <property type="entry name" value="Abhydrolase_3"/>
    <property type="match status" value="1"/>
</dbReference>
<dbReference type="Proteomes" id="UP000620124">
    <property type="component" value="Unassembled WGS sequence"/>
</dbReference>
<evidence type="ECO:0000259" key="3">
    <source>
        <dbReference type="Pfam" id="PF07859"/>
    </source>
</evidence>
<feature type="transmembrane region" description="Helical" evidence="2">
    <location>
        <begin position="214"/>
        <end position="232"/>
    </location>
</feature>
<dbReference type="InterPro" id="IPR050300">
    <property type="entry name" value="GDXG_lipolytic_enzyme"/>
</dbReference>
<dbReference type="SUPFAM" id="SSF53474">
    <property type="entry name" value="alpha/beta-Hydrolases"/>
    <property type="match status" value="1"/>
</dbReference>
<dbReference type="OrthoDB" id="2152029at2759"/>
<dbReference type="GO" id="GO:0016787">
    <property type="term" value="F:hydrolase activity"/>
    <property type="evidence" value="ECO:0007669"/>
    <property type="project" value="UniProtKB-KW"/>
</dbReference>
<dbReference type="PANTHER" id="PTHR48081:SF31">
    <property type="entry name" value="STERYL ACETYL HYDROLASE MUG81-RELATED"/>
    <property type="match status" value="1"/>
</dbReference>
<feature type="transmembrane region" description="Helical" evidence="2">
    <location>
        <begin position="68"/>
        <end position="86"/>
    </location>
</feature>
<keyword evidence="2" id="KW-1133">Transmembrane helix</keyword>
<keyword evidence="2" id="KW-0472">Membrane</keyword>
<dbReference type="EMBL" id="JACAZI010000041">
    <property type="protein sequence ID" value="KAF7326649.1"/>
    <property type="molecule type" value="Genomic_DNA"/>
</dbReference>
<gene>
    <name evidence="4" type="ORF">MVEN_02602000</name>
</gene>
<evidence type="ECO:0000256" key="1">
    <source>
        <dbReference type="ARBA" id="ARBA00022801"/>
    </source>
</evidence>
<feature type="domain" description="Alpha/beta hydrolase fold-3" evidence="3">
    <location>
        <begin position="215"/>
        <end position="434"/>
    </location>
</feature>
<keyword evidence="1 4" id="KW-0378">Hydrolase</keyword>